<name>A0A0L0P919_CANAR</name>
<organism evidence="1 2">
    <name type="scientific">Candidozyma auris</name>
    <name type="common">Yeast</name>
    <name type="synonym">Candida auris</name>
    <dbReference type="NCBI Taxonomy" id="498019"/>
    <lineage>
        <taxon>Eukaryota</taxon>
        <taxon>Fungi</taxon>
        <taxon>Dikarya</taxon>
        <taxon>Ascomycota</taxon>
        <taxon>Saccharomycotina</taxon>
        <taxon>Pichiomycetes</taxon>
        <taxon>Metschnikowiaceae</taxon>
        <taxon>Candidozyma</taxon>
    </lineage>
</organism>
<protein>
    <submittedName>
        <fullName evidence="1">Uncharacterized protein</fullName>
    </submittedName>
</protein>
<comment type="caution">
    <text evidence="1">The sequence shown here is derived from an EMBL/GenBank/DDBJ whole genome shotgun (WGS) entry which is preliminary data.</text>
</comment>
<accession>A0A0L0P919</accession>
<proteinExistence type="predicted"/>
<evidence type="ECO:0000313" key="1">
    <source>
        <dbReference type="EMBL" id="KNE02501.1"/>
    </source>
</evidence>
<dbReference type="VEuPathDB" id="FungiDB:QG37_00307"/>
<dbReference type="Proteomes" id="UP000037122">
    <property type="component" value="Unassembled WGS sequence"/>
</dbReference>
<gene>
    <name evidence="1" type="ORF">QG37_00307</name>
</gene>
<reference evidence="2" key="1">
    <citation type="journal article" date="2015" name="BMC Genomics">
        <title>Draft genome of a commonly misdiagnosed multidrug resistant pathogen Candida auris.</title>
        <authorList>
            <person name="Chatterjee S."/>
            <person name="Alampalli S.V."/>
            <person name="Nageshan R.K."/>
            <person name="Chettiar S.T."/>
            <person name="Joshi S."/>
            <person name="Tatu U.S."/>
        </authorList>
    </citation>
    <scope>NUCLEOTIDE SEQUENCE [LARGE SCALE GENOMIC DNA]</scope>
    <source>
        <strain evidence="2">6684</strain>
    </source>
</reference>
<sequence length="45" mass="5416">MYMRLLVLEDDVTLYIVHNSKGDQETKEKKKIKWQVRLVQSVQQP</sequence>
<dbReference type="AlphaFoldDB" id="A0A0L0P919"/>
<evidence type="ECO:0000313" key="2">
    <source>
        <dbReference type="Proteomes" id="UP000037122"/>
    </source>
</evidence>
<dbReference type="EMBL" id="LGST01000003">
    <property type="protein sequence ID" value="KNE02501.1"/>
    <property type="molecule type" value="Genomic_DNA"/>
</dbReference>